<protein>
    <submittedName>
        <fullName evidence="2">Uncharacterized protein</fullName>
    </submittedName>
</protein>
<evidence type="ECO:0000313" key="2">
    <source>
        <dbReference type="EMBL" id="ACR34640.1"/>
    </source>
</evidence>
<dbReference type="EMBL" id="BT084287">
    <property type="protein sequence ID" value="ACR34640.1"/>
    <property type="molecule type" value="mRNA"/>
</dbReference>
<reference evidence="2" key="1">
    <citation type="journal article" date="2009" name="PLoS Genet.">
        <title>Sequencing, mapping, and analysis of 27,455 maize full-length cDNAs.</title>
        <authorList>
            <person name="Soderlund C."/>
            <person name="Descour A."/>
            <person name="Kudrna D."/>
            <person name="Bomhoff M."/>
            <person name="Boyd L."/>
            <person name="Currie J."/>
            <person name="Angelova A."/>
            <person name="Collura K."/>
            <person name="Wissotski M."/>
            <person name="Ashley E."/>
            <person name="Morrow D."/>
            <person name="Fernandes J."/>
            <person name="Walbot V."/>
            <person name="Yu Y."/>
        </authorList>
    </citation>
    <scope>NUCLEOTIDE SEQUENCE</scope>
    <source>
        <strain evidence="2">B73</strain>
    </source>
</reference>
<evidence type="ECO:0000256" key="1">
    <source>
        <dbReference type="SAM" id="MobiDB-lite"/>
    </source>
</evidence>
<dbReference type="AlphaFoldDB" id="C4J0E0"/>
<proteinExistence type="evidence at transcript level"/>
<name>C4J0E0_MAIZE</name>
<feature type="region of interest" description="Disordered" evidence="1">
    <location>
        <begin position="1"/>
        <end position="32"/>
    </location>
</feature>
<reference evidence="2" key="2">
    <citation type="submission" date="2012-06" db="EMBL/GenBank/DDBJ databases">
        <authorList>
            <person name="Yu Y."/>
            <person name="Currie J."/>
            <person name="Lomeli R."/>
            <person name="Angelova A."/>
            <person name="Collura K."/>
            <person name="Wissotski M."/>
            <person name="Campos D."/>
            <person name="Kudrna D."/>
            <person name="Golser W."/>
            <person name="Ashely E."/>
            <person name="Descour A."/>
            <person name="Fernandes J."/>
            <person name="Soderlund C."/>
            <person name="Walbot V."/>
        </authorList>
    </citation>
    <scope>NUCLEOTIDE SEQUENCE</scope>
    <source>
        <strain evidence="2">B73</strain>
    </source>
</reference>
<accession>C4J0E0</accession>
<sequence length="78" mass="8839">MPLLTRKSDTPSSDEYMHYSKRNNFRRPKPSDIRIEPSEITYVRRFYAVGHKASKIALCPTAAVGNNLSLTAASARRK</sequence>
<feature type="compositionally biased region" description="Basic residues" evidence="1">
    <location>
        <begin position="19"/>
        <end position="28"/>
    </location>
</feature>
<organism evidence="2">
    <name type="scientific">Zea mays</name>
    <name type="common">Maize</name>
    <dbReference type="NCBI Taxonomy" id="4577"/>
    <lineage>
        <taxon>Eukaryota</taxon>
        <taxon>Viridiplantae</taxon>
        <taxon>Streptophyta</taxon>
        <taxon>Embryophyta</taxon>
        <taxon>Tracheophyta</taxon>
        <taxon>Spermatophyta</taxon>
        <taxon>Magnoliopsida</taxon>
        <taxon>Liliopsida</taxon>
        <taxon>Poales</taxon>
        <taxon>Poaceae</taxon>
        <taxon>PACMAD clade</taxon>
        <taxon>Panicoideae</taxon>
        <taxon>Andropogonodae</taxon>
        <taxon>Andropogoneae</taxon>
        <taxon>Tripsacinae</taxon>
        <taxon>Zea</taxon>
    </lineage>
</organism>